<dbReference type="InterPro" id="IPR038765">
    <property type="entry name" value="Papain-like_cys_pep_sf"/>
</dbReference>
<feature type="non-terminal residue" evidence="2">
    <location>
        <position position="163"/>
    </location>
</feature>
<organism evidence="2">
    <name type="scientific">Tetraselmis sp. GSL018</name>
    <dbReference type="NCBI Taxonomy" id="582737"/>
    <lineage>
        <taxon>Eukaryota</taxon>
        <taxon>Viridiplantae</taxon>
        <taxon>Chlorophyta</taxon>
        <taxon>core chlorophytes</taxon>
        <taxon>Chlorodendrophyceae</taxon>
        <taxon>Chlorodendrales</taxon>
        <taxon>Chlorodendraceae</taxon>
        <taxon>Tetraselmis</taxon>
    </lineage>
</organism>
<dbReference type="GO" id="GO:0004843">
    <property type="term" value="F:cysteine-type deubiquitinase activity"/>
    <property type="evidence" value="ECO:0007669"/>
    <property type="project" value="InterPro"/>
</dbReference>
<name>A0A061QRT7_9CHLO</name>
<feature type="domain" description="USP" evidence="1">
    <location>
        <begin position="1"/>
        <end position="163"/>
    </location>
</feature>
<gene>
    <name evidence="2" type="primary">USP16_45</name>
    <name evidence="2" type="ORF">TSPGSL018_27266</name>
</gene>
<dbReference type="Gene3D" id="3.90.70.10">
    <property type="entry name" value="Cysteine proteinases"/>
    <property type="match status" value="1"/>
</dbReference>
<accession>A0A061QRT7</accession>
<keyword evidence="2" id="KW-0378">Hydrolase</keyword>
<reference evidence="2" key="1">
    <citation type="submission" date="2014-05" db="EMBL/GenBank/DDBJ databases">
        <title>The transcriptome of the halophilic microalga Tetraselmis sp. GSL018 isolated from the Great Salt Lake, Utah.</title>
        <authorList>
            <person name="Jinkerson R.E."/>
            <person name="D'Adamo S."/>
            <person name="Posewitz M.C."/>
        </authorList>
    </citation>
    <scope>NUCLEOTIDE SEQUENCE</scope>
    <source>
        <strain evidence="2">GSL018</strain>
    </source>
</reference>
<dbReference type="EMBL" id="GBEZ01026105">
    <property type="protein sequence ID" value="JAC61061.1"/>
    <property type="molecule type" value="Transcribed_RNA"/>
</dbReference>
<dbReference type="PROSITE" id="PS50235">
    <property type="entry name" value="USP_3"/>
    <property type="match status" value="1"/>
</dbReference>
<dbReference type="SUPFAM" id="SSF54001">
    <property type="entry name" value="Cysteine proteinases"/>
    <property type="match status" value="1"/>
</dbReference>
<dbReference type="GO" id="GO:0016579">
    <property type="term" value="P:protein deubiquitination"/>
    <property type="evidence" value="ECO:0007669"/>
    <property type="project" value="InterPro"/>
</dbReference>
<evidence type="ECO:0000313" key="2">
    <source>
        <dbReference type="EMBL" id="JAC61061.1"/>
    </source>
</evidence>
<evidence type="ECO:0000259" key="1">
    <source>
        <dbReference type="PROSITE" id="PS50235"/>
    </source>
</evidence>
<protein>
    <submittedName>
        <fullName evidence="2">Ubiquitin carboxyl-terminal hydrolase 16/45</fullName>
    </submittedName>
</protein>
<sequence length="163" mass="18112">MLQSAPQLQTYFTAEAEETQIPDGPLASGLRTVFRESLLDNTQAPEECRSMPGSFNPEGLLSAVCDIAPQFKERDQQDSHELLRFLLDGLQTEAEKLRVVRSDIMKRATDVEEGLVFRRMSHASDGSGSDYEKLLEDVADTDAFQTRSPAEVGCPHSQHIARS</sequence>
<dbReference type="Pfam" id="PF00443">
    <property type="entry name" value="UCH"/>
    <property type="match status" value="1"/>
</dbReference>
<dbReference type="InterPro" id="IPR028889">
    <property type="entry name" value="USP"/>
</dbReference>
<dbReference type="InterPro" id="IPR001394">
    <property type="entry name" value="Peptidase_C19_UCH"/>
</dbReference>
<proteinExistence type="predicted"/>
<dbReference type="AlphaFoldDB" id="A0A061QRT7"/>